<evidence type="ECO:0000313" key="1">
    <source>
        <dbReference type="EMBL" id="ASV29113.1"/>
    </source>
</evidence>
<accession>A0A223V0V3</accession>
<proteinExistence type="predicted"/>
<gene>
    <name evidence="1" type="ORF">CJ263_02110</name>
</gene>
<protein>
    <submittedName>
        <fullName evidence="1">Uncharacterized protein</fullName>
    </submittedName>
</protein>
<reference evidence="1 2" key="1">
    <citation type="submission" date="2017-08" db="EMBL/GenBank/DDBJ databases">
        <title>The complete genome sequence of Maribacter sp. B1, isolated from deep-sea sediment.</title>
        <authorList>
            <person name="Wu Y.-H."/>
            <person name="Cheng H."/>
            <person name="Xu X.-W."/>
        </authorList>
    </citation>
    <scope>NUCLEOTIDE SEQUENCE [LARGE SCALE GENOMIC DNA]</scope>
    <source>
        <strain evidence="1 2">B1</strain>
    </source>
</reference>
<dbReference type="KEGG" id="marb:CJ263_02110"/>
<keyword evidence="2" id="KW-1185">Reference proteome</keyword>
<dbReference type="Proteomes" id="UP000215244">
    <property type="component" value="Chromosome"/>
</dbReference>
<dbReference type="EMBL" id="CP022957">
    <property type="protein sequence ID" value="ASV29113.1"/>
    <property type="molecule type" value="Genomic_DNA"/>
</dbReference>
<dbReference type="AlphaFoldDB" id="A0A223V0V3"/>
<sequence length="148" mass="17101">MKLHVALVLLFGFLSHSVRPQADCLLGVGITENEVIADIFQMNDSQQEQLVNLAAELKYRNEILNNQLKNLYDRHPQNTVDELNEMALKYRGIMDSMQSIQSMIDKRILSLFNQKQYELYIELCHQASRSPFVIVPKVYSDSIPSKQE</sequence>
<name>A0A223V0V3_9FLAO</name>
<dbReference type="OrthoDB" id="1445945at2"/>
<dbReference type="RefSeq" id="WP_094995746.1">
    <property type="nucleotide sequence ID" value="NZ_BMJL01000001.1"/>
</dbReference>
<evidence type="ECO:0000313" key="2">
    <source>
        <dbReference type="Proteomes" id="UP000215244"/>
    </source>
</evidence>
<organism evidence="1 2">
    <name type="scientific">Maribacter cobaltidurans</name>
    <dbReference type="NCBI Taxonomy" id="1178778"/>
    <lineage>
        <taxon>Bacteria</taxon>
        <taxon>Pseudomonadati</taxon>
        <taxon>Bacteroidota</taxon>
        <taxon>Flavobacteriia</taxon>
        <taxon>Flavobacteriales</taxon>
        <taxon>Flavobacteriaceae</taxon>
        <taxon>Maribacter</taxon>
    </lineage>
</organism>